<dbReference type="Proteomes" id="UP000006671">
    <property type="component" value="Unassembled WGS sequence"/>
</dbReference>
<keyword evidence="5" id="KW-0746">Sphingolipid metabolism</keyword>
<keyword evidence="12" id="KW-1185">Reference proteome</keyword>
<evidence type="ECO:0000256" key="2">
    <source>
        <dbReference type="ARBA" id="ARBA00005441"/>
    </source>
</evidence>
<dbReference type="PANTHER" id="PTHR21290">
    <property type="entry name" value="SPHINGOMYELIN SYNTHETASE"/>
    <property type="match status" value="1"/>
</dbReference>
<feature type="transmembrane region" description="Helical" evidence="9">
    <location>
        <begin position="125"/>
        <end position="146"/>
    </location>
</feature>
<evidence type="ECO:0000256" key="5">
    <source>
        <dbReference type="ARBA" id="ARBA00022919"/>
    </source>
</evidence>
<feature type="transmembrane region" description="Helical" evidence="9">
    <location>
        <begin position="217"/>
        <end position="236"/>
    </location>
</feature>
<accession>D2V969</accession>
<organism evidence="12">
    <name type="scientific">Naegleria gruberi</name>
    <name type="common">Amoeba</name>
    <dbReference type="NCBI Taxonomy" id="5762"/>
    <lineage>
        <taxon>Eukaryota</taxon>
        <taxon>Discoba</taxon>
        <taxon>Heterolobosea</taxon>
        <taxon>Tetramitia</taxon>
        <taxon>Eutetramitia</taxon>
        <taxon>Vahlkampfiidae</taxon>
        <taxon>Naegleria</taxon>
    </lineage>
</organism>
<dbReference type="AlphaFoldDB" id="D2V969"/>
<dbReference type="GO" id="GO:0047493">
    <property type="term" value="F:ceramide cholinephosphotransferase activity"/>
    <property type="evidence" value="ECO:0007669"/>
    <property type="project" value="TreeGrafter"/>
</dbReference>
<dbReference type="GO" id="GO:0033188">
    <property type="term" value="F:sphingomyelin synthase activity"/>
    <property type="evidence" value="ECO:0007669"/>
    <property type="project" value="TreeGrafter"/>
</dbReference>
<dbReference type="GeneID" id="8859972"/>
<dbReference type="InterPro" id="IPR045221">
    <property type="entry name" value="Sphingomyelin_synth-like"/>
</dbReference>
<feature type="transmembrane region" description="Helical" evidence="9">
    <location>
        <begin position="257"/>
        <end position="273"/>
    </location>
</feature>
<dbReference type="GO" id="GO:0000139">
    <property type="term" value="C:Golgi membrane"/>
    <property type="evidence" value="ECO:0007669"/>
    <property type="project" value="TreeGrafter"/>
</dbReference>
<feature type="transmembrane region" description="Helical" evidence="9">
    <location>
        <begin position="74"/>
        <end position="100"/>
    </location>
</feature>
<evidence type="ECO:0000256" key="1">
    <source>
        <dbReference type="ARBA" id="ARBA00004141"/>
    </source>
</evidence>
<dbReference type="RefSeq" id="XP_002679281.1">
    <property type="nucleotide sequence ID" value="XM_002679235.1"/>
</dbReference>
<feature type="transmembrane region" description="Helical" evidence="9">
    <location>
        <begin position="158"/>
        <end position="180"/>
    </location>
</feature>
<dbReference type="eggNOG" id="KOG3058">
    <property type="taxonomic scope" value="Eukaryota"/>
</dbReference>
<dbReference type="Pfam" id="PF14360">
    <property type="entry name" value="PAP2_C"/>
    <property type="match status" value="1"/>
</dbReference>
<evidence type="ECO:0000259" key="10">
    <source>
        <dbReference type="Pfam" id="PF14360"/>
    </source>
</evidence>
<evidence type="ECO:0000256" key="4">
    <source>
        <dbReference type="ARBA" id="ARBA00022692"/>
    </source>
</evidence>
<keyword evidence="3" id="KW-0808">Transferase</keyword>
<dbReference type="InterPro" id="IPR025749">
    <property type="entry name" value="Sphingomyelin_synth-like_dom"/>
</dbReference>
<dbReference type="GO" id="GO:0046513">
    <property type="term" value="P:ceramide biosynthetic process"/>
    <property type="evidence" value="ECO:0007669"/>
    <property type="project" value="TreeGrafter"/>
</dbReference>
<protein>
    <submittedName>
        <fullName evidence="11">Predicted protein</fullName>
    </submittedName>
</protein>
<evidence type="ECO:0000256" key="9">
    <source>
        <dbReference type="SAM" id="Phobius"/>
    </source>
</evidence>
<keyword evidence="8 9" id="KW-0472">Membrane</keyword>
<dbReference type="KEGG" id="ngr:NAEGRDRAFT_65584"/>
<feature type="domain" description="Sphingomyelin synthase-like" evidence="10">
    <location>
        <begin position="213"/>
        <end position="296"/>
    </location>
</feature>
<comment type="subcellular location">
    <subcellularLocation>
        <location evidence="1">Membrane</location>
        <topology evidence="1">Multi-pass membrane protein</topology>
    </subcellularLocation>
</comment>
<reference evidence="11 12" key="1">
    <citation type="journal article" date="2010" name="Cell">
        <title>The genome of Naegleria gruberi illuminates early eukaryotic versatility.</title>
        <authorList>
            <person name="Fritz-Laylin L.K."/>
            <person name="Prochnik S.E."/>
            <person name="Ginger M.L."/>
            <person name="Dacks J.B."/>
            <person name="Carpenter M.L."/>
            <person name="Field M.C."/>
            <person name="Kuo A."/>
            <person name="Paredez A."/>
            <person name="Chapman J."/>
            <person name="Pham J."/>
            <person name="Shu S."/>
            <person name="Neupane R."/>
            <person name="Cipriano M."/>
            <person name="Mancuso J."/>
            <person name="Tu H."/>
            <person name="Salamov A."/>
            <person name="Lindquist E."/>
            <person name="Shapiro H."/>
            <person name="Lucas S."/>
            <person name="Grigoriev I.V."/>
            <person name="Cande W.Z."/>
            <person name="Fulton C."/>
            <person name="Rokhsar D.S."/>
            <person name="Dawson S.C."/>
        </authorList>
    </citation>
    <scope>NUCLEOTIDE SEQUENCE [LARGE SCALE GENOMIC DNA]</scope>
    <source>
        <strain evidence="11 12">NEG-M</strain>
    </source>
</reference>
<evidence type="ECO:0000256" key="6">
    <source>
        <dbReference type="ARBA" id="ARBA00022989"/>
    </source>
</evidence>
<evidence type="ECO:0000256" key="8">
    <source>
        <dbReference type="ARBA" id="ARBA00023136"/>
    </source>
</evidence>
<proteinExistence type="inferred from homology"/>
<dbReference type="GO" id="GO:0005886">
    <property type="term" value="C:plasma membrane"/>
    <property type="evidence" value="ECO:0007669"/>
    <property type="project" value="TreeGrafter"/>
</dbReference>
<name>D2V969_NAEGR</name>
<keyword evidence="4 9" id="KW-0812">Transmembrane</keyword>
<dbReference type="GO" id="GO:0005789">
    <property type="term" value="C:endoplasmic reticulum membrane"/>
    <property type="evidence" value="ECO:0007669"/>
    <property type="project" value="TreeGrafter"/>
</dbReference>
<evidence type="ECO:0000313" key="11">
    <source>
        <dbReference type="EMBL" id="EFC46537.1"/>
    </source>
</evidence>
<comment type="similarity">
    <text evidence="2">Belongs to the sphingomyelin synthase family.</text>
</comment>
<dbReference type="VEuPathDB" id="AmoebaDB:NAEGRDRAFT_65584"/>
<evidence type="ECO:0000256" key="7">
    <source>
        <dbReference type="ARBA" id="ARBA00023098"/>
    </source>
</evidence>
<keyword evidence="7" id="KW-0443">Lipid metabolism</keyword>
<keyword evidence="6 9" id="KW-1133">Transmembrane helix</keyword>
<sequence>MSDNTNLVADDMLTSYGTSTCKGMDGHTQKRRRILQSNSFLDSLLCQFFGISHAIFIVKTCATKKRFTQFIKYLIRLFLFLIFFGVSSMIGKIVTMVFVVPRVDVHAPPASDILLDTFSHANPQAFKATEIMTACLVFLLVIISVVHGRERSFILYRFLFISGTLINLRTLCISITTFSIPSRELSHQCSKLQELTQDKLLWKSVNFFEFSETCGDYVFSGHATALIIVAWFVWYYGRSISIVSSKFPPVFNKLMNFLLVSLVIVGCMCILFAKEHYSVDVVLGGVISIMWCILYHLLLEGYRRQCEEKHVGEEIEKCGKCSVQLCIHLWFRMVEGNWKKHEDSESVYNIL</sequence>
<dbReference type="Gene3D" id="1.20.144.10">
    <property type="entry name" value="Phosphatidic acid phosphatase type 2/haloperoxidase"/>
    <property type="match status" value="1"/>
</dbReference>
<evidence type="ECO:0000313" key="12">
    <source>
        <dbReference type="Proteomes" id="UP000006671"/>
    </source>
</evidence>
<feature type="transmembrane region" description="Helical" evidence="9">
    <location>
        <begin position="279"/>
        <end position="299"/>
    </location>
</feature>
<dbReference type="EMBL" id="GG738858">
    <property type="protein sequence ID" value="EFC46537.1"/>
    <property type="molecule type" value="Genomic_DNA"/>
</dbReference>
<gene>
    <name evidence="11" type="ORF">NAEGRDRAFT_65584</name>
</gene>
<evidence type="ECO:0000256" key="3">
    <source>
        <dbReference type="ARBA" id="ARBA00022679"/>
    </source>
</evidence>
<dbReference type="OrthoDB" id="422827at2759"/>
<feature type="transmembrane region" description="Helical" evidence="9">
    <location>
        <begin position="40"/>
        <end position="62"/>
    </location>
</feature>
<dbReference type="OMA" id="MATPWIR"/>
<dbReference type="InParanoid" id="D2V969"/>
<dbReference type="PANTHER" id="PTHR21290:SF25">
    <property type="entry name" value="SPHINGOMYELIN SYNTHASE-RELATED PROTEIN 1"/>
    <property type="match status" value="1"/>
</dbReference>